<dbReference type="AlphaFoldDB" id="A0A202E515"/>
<evidence type="ECO:0000313" key="2">
    <source>
        <dbReference type="EMBL" id="OVE83288.1"/>
    </source>
</evidence>
<comment type="caution">
    <text evidence="2">The sequence shown here is derived from an EMBL/GenBank/DDBJ whole genome shotgun (WGS) entry which is preliminary data.</text>
</comment>
<dbReference type="Proteomes" id="UP000196084">
    <property type="component" value="Unassembled WGS sequence"/>
</dbReference>
<keyword evidence="1" id="KW-0812">Transmembrane</keyword>
<dbReference type="OrthoDB" id="170617at2157"/>
<proteinExistence type="predicted"/>
<protein>
    <submittedName>
        <fullName evidence="2">PGF-CTERM sorting domain-containing protein</fullName>
    </submittedName>
</protein>
<sequence>MTSADFRSRRLRIGVACVGGVVLASIFLLGVGMGPPSSAGLAVAQDEGVSEDAAEIPAPEPGDPFFEEAADDGSWVSYINPRDEYREPYLGEGSGKICVTLLNEAGEPITGESVPDTTATISTGESLEWHGDAEPFTVEFPLTEHYDRPFDSDQFGTDPDVPQGDGYMDSHCLEWHGLPEDETVEYGAVELEGEHADDLEVVGYVQQAHEAWDTDVDPLEDAVAYDEVGGWTYETDASHGQVVAVLQLAGDDAGSGTVAAADDSDDDGLLEWPIIGGVLVVVVLVTLAVIASRR</sequence>
<evidence type="ECO:0000313" key="3">
    <source>
        <dbReference type="Proteomes" id="UP000196084"/>
    </source>
</evidence>
<accession>A0A202E515</accession>
<keyword evidence="1" id="KW-1133">Transmembrane helix</keyword>
<keyword evidence="1" id="KW-0472">Membrane</keyword>
<gene>
    <name evidence="2" type="ORF">B2G88_17215</name>
</gene>
<dbReference type="RefSeq" id="WP_054862446.1">
    <property type="nucleotide sequence ID" value="NZ_MWPH01000004.1"/>
</dbReference>
<evidence type="ECO:0000256" key="1">
    <source>
        <dbReference type="SAM" id="Phobius"/>
    </source>
</evidence>
<feature type="transmembrane region" description="Helical" evidence="1">
    <location>
        <begin position="272"/>
        <end position="291"/>
    </location>
</feature>
<organism evidence="2 3">
    <name type="scientific">Natronolimnobius baerhuensis</name>
    <dbReference type="NCBI Taxonomy" id="253108"/>
    <lineage>
        <taxon>Archaea</taxon>
        <taxon>Methanobacteriati</taxon>
        <taxon>Methanobacteriota</taxon>
        <taxon>Stenosarchaea group</taxon>
        <taxon>Halobacteria</taxon>
        <taxon>Halobacteriales</taxon>
        <taxon>Natrialbaceae</taxon>
        <taxon>Natronolimnobius</taxon>
    </lineage>
</organism>
<dbReference type="EMBL" id="MWPH01000004">
    <property type="protein sequence ID" value="OVE83288.1"/>
    <property type="molecule type" value="Genomic_DNA"/>
</dbReference>
<name>A0A202E515_9EURY</name>
<reference evidence="2 3" key="1">
    <citation type="submission" date="2017-02" db="EMBL/GenBank/DDBJ databases">
        <title>Natronthermophilus aegyptiacus gen. nov.,sp. nov., an aerobic, extremely halophilic alkalithermophilic archaeon isolated from the athalassohaline Wadi An Natrun, Egypt.</title>
        <authorList>
            <person name="Zhao B."/>
        </authorList>
    </citation>
    <scope>NUCLEOTIDE SEQUENCE [LARGE SCALE GENOMIC DNA]</scope>
    <source>
        <strain evidence="2 3">CGMCC 1.3597</strain>
    </source>
</reference>
<keyword evidence="3" id="KW-1185">Reference proteome</keyword>